<feature type="region of interest" description="Disordered" evidence="11">
    <location>
        <begin position="207"/>
        <end position="227"/>
    </location>
</feature>
<evidence type="ECO:0000256" key="4">
    <source>
        <dbReference type="ARBA" id="ARBA00018522"/>
    </source>
</evidence>
<evidence type="ECO:0000256" key="10">
    <source>
        <dbReference type="ARBA" id="ARBA00049486"/>
    </source>
</evidence>
<evidence type="ECO:0000256" key="2">
    <source>
        <dbReference type="ARBA" id="ARBA00007274"/>
    </source>
</evidence>
<gene>
    <name evidence="12" type="primary">cysE</name>
    <name evidence="12" type="ORF">LKD23_11595</name>
</gene>
<dbReference type="InterPro" id="IPR005881">
    <property type="entry name" value="Ser_O-AcTrfase"/>
</dbReference>
<dbReference type="EC" id="2.3.1.30" evidence="3"/>
<dbReference type="InterPro" id="IPR053376">
    <property type="entry name" value="Serine_acetyltransferase"/>
</dbReference>
<reference evidence="12" key="1">
    <citation type="submission" date="2021-10" db="EMBL/GenBank/DDBJ databases">
        <title>Anaerobic single-cell dispensing facilitates the cultivation of human gut bacteria.</title>
        <authorList>
            <person name="Afrizal A."/>
        </authorList>
    </citation>
    <scope>NUCLEOTIDE SEQUENCE</scope>
    <source>
        <strain evidence="12">CLA-AA-H233</strain>
    </source>
</reference>
<name>A0ABS8FAW6_9FIRM</name>
<dbReference type="RefSeq" id="WP_227621784.1">
    <property type="nucleotide sequence ID" value="NZ_JAJEQL010000042.1"/>
</dbReference>
<keyword evidence="6 12" id="KW-0808">Transferase</keyword>
<keyword evidence="5" id="KW-0028">Amino-acid biosynthesis</keyword>
<accession>A0ABS8FAW6</accession>
<evidence type="ECO:0000256" key="1">
    <source>
        <dbReference type="ARBA" id="ARBA00004876"/>
    </source>
</evidence>
<dbReference type="InterPro" id="IPR011004">
    <property type="entry name" value="Trimer_LpxA-like_sf"/>
</dbReference>
<dbReference type="InterPro" id="IPR001451">
    <property type="entry name" value="Hexapep"/>
</dbReference>
<evidence type="ECO:0000256" key="9">
    <source>
        <dbReference type="ARBA" id="ARBA00023315"/>
    </source>
</evidence>
<dbReference type="PANTHER" id="PTHR42811">
    <property type="entry name" value="SERINE ACETYLTRANSFERASE"/>
    <property type="match status" value="1"/>
</dbReference>
<dbReference type="SUPFAM" id="SSF51161">
    <property type="entry name" value="Trimeric LpxA-like enzymes"/>
    <property type="match status" value="1"/>
</dbReference>
<sequence>MGLLEDARNIQRKDPAARTVLEVILLYPGFHILVYHRVAHWLFEHKHFFLARWVSQRGRHKTGIEIHPGAKIGKCLFIDHGMGIVFGETAEIGDNCTIYHGVTLGGTGKDTGKRHPTLGNNVLIGAGTKVLGPVYIGDNARIGAGSVVLKNLPANCTAVGVPAEVVRINNKAVNPADDLDQQDLPDVMAQRLLDLDRRIGQLEKAAQGDIPPTAQQVAARQRKSLRT</sequence>
<dbReference type="InterPro" id="IPR018357">
    <property type="entry name" value="Hexapep_transf_CS"/>
</dbReference>
<dbReference type="PROSITE" id="PS00101">
    <property type="entry name" value="HEXAPEP_TRANSFERASES"/>
    <property type="match status" value="1"/>
</dbReference>
<evidence type="ECO:0000256" key="7">
    <source>
        <dbReference type="ARBA" id="ARBA00022737"/>
    </source>
</evidence>
<evidence type="ECO:0000313" key="13">
    <source>
        <dbReference type="Proteomes" id="UP001430637"/>
    </source>
</evidence>
<dbReference type="Proteomes" id="UP001430637">
    <property type="component" value="Unassembled WGS sequence"/>
</dbReference>
<evidence type="ECO:0000313" key="12">
    <source>
        <dbReference type="EMBL" id="MCC2200386.1"/>
    </source>
</evidence>
<dbReference type="InterPro" id="IPR045304">
    <property type="entry name" value="LbH_SAT"/>
</dbReference>
<comment type="pathway">
    <text evidence="1">Amino-acid biosynthesis; L-cysteine biosynthesis; L-cysteine from L-serine: step 1/2.</text>
</comment>
<dbReference type="NCBIfam" id="TIGR01172">
    <property type="entry name" value="cysE"/>
    <property type="match status" value="1"/>
</dbReference>
<evidence type="ECO:0000256" key="8">
    <source>
        <dbReference type="ARBA" id="ARBA00023192"/>
    </source>
</evidence>
<dbReference type="EMBL" id="JAJEQL010000042">
    <property type="protein sequence ID" value="MCC2200386.1"/>
    <property type="molecule type" value="Genomic_DNA"/>
</dbReference>
<dbReference type="NCBIfam" id="NF041874">
    <property type="entry name" value="EPS_EpsC"/>
    <property type="match status" value="1"/>
</dbReference>
<protein>
    <recommendedName>
        <fullName evidence="4">Serine acetyltransferase</fullName>
        <ecNumber evidence="3">2.3.1.30</ecNumber>
    </recommendedName>
</protein>
<dbReference type="GO" id="GO:0009001">
    <property type="term" value="F:serine O-acetyltransferase activity"/>
    <property type="evidence" value="ECO:0007669"/>
    <property type="project" value="UniProtKB-EC"/>
</dbReference>
<dbReference type="CDD" id="cd03354">
    <property type="entry name" value="LbH_SAT"/>
    <property type="match status" value="1"/>
</dbReference>
<dbReference type="InterPro" id="IPR042122">
    <property type="entry name" value="Ser_AcTrfase_N_sf"/>
</dbReference>
<keyword evidence="13" id="KW-1185">Reference proteome</keyword>
<evidence type="ECO:0000256" key="3">
    <source>
        <dbReference type="ARBA" id="ARBA00013266"/>
    </source>
</evidence>
<comment type="caution">
    <text evidence="12">The sequence shown here is derived from an EMBL/GenBank/DDBJ whole genome shotgun (WGS) entry which is preliminary data.</text>
</comment>
<keyword evidence="7" id="KW-0677">Repeat</keyword>
<evidence type="ECO:0000256" key="11">
    <source>
        <dbReference type="SAM" id="MobiDB-lite"/>
    </source>
</evidence>
<dbReference type="Gene3D" id="2.160.10.10">
    <property type="entry name" value="Hexapeptide repeat proteins"/>
    <property type="match status" value="1"/>
</dbReference>
<dbReference type="Gene3D" id="1.10.3130.10">
    <property type="entry name" value="serine acetyltransferase, domain 1"/>
    <property type="match status" value="1"/>
</dbReference>
<evidence type="ECO:0000256" key="5">
    <source>
        <dbReference type="ARBA" id="ARBA00022605"/>
    </source>
</evidence>
<proteinExistence type="inferred from homology"/>
<evidence type="ECO:0000256" key="6">
    <source>
        <dbReference type="ARBA" id="ARBA00022679"/>
    </source>
</evidence>
<comment type="catalytic activity">
    <reaction evidence="10">
        <text>L-serine + acetyl-CoA = O-acetyl-L-serine + CoA</text>
        <dbReference type="Rhea" id="RHEA:24560"/>
        <dbReference type="ChEBI" id="CHEBI:33384"/>
        <dbReference type="ChEBI" id="CHEBI:57287"/>
        <dbReference type="ChEBI" id="CHEBI:57288"/>
        <dbReference type="ChEBI" id="CHEBI:58340"/>
        <dbReference type="EC" id="2.3.1.30"/>
    </reaction>
</comment>
<organism evidence="12 13">
    <name type="scientific">Faecalibacterium butyricigenerans</name>
    <dbReference type="NCBI Taxonomy" id="1851427"/>
    <lineage>
        <taxon>Bacteria</taxon>
        <taxon>Bacillati</taxon>
        <taxon>Bacillota</taxon>
        <taxon>Clostridia</taxon>
        <taxon>Eubacteriales</taxon>
        <taxon>Oscillospiraceae</taxon>
        <taxon>Faecalibacterium</taxon>
    </lineage>
</organism>
<keyword evidence="8" id="KW-0198">Cysteine biosynthesis</keyword>
<dbReference type="Pfam" id="PF00132">
    <property type="entry name" value="Hexapep"/>
    <property type="match status" value="1"/>
</dbReference>
<keyword evidence="9 12" id="KW-0012">Acyltransferase</keyword>
<comment type="similarity">
    <text evidence="2">Belongs to the transferase hexapeptide repeat family.</text>
</comment>